<dbReference type="Proteomes" id="UP001222282">
    <property type="component" value="Chromosome"/>
</dbReference>
<organism evidence="1 2">
    <name type="scientific">Pseudomonas serboccidentalis</name>
    <dbReference type="NCBI Taxonomy" id="2964670"/>
    <lineage>
        <taxon>Bacteria</taxon>
        <taxon>Pseudomonadati</taxon>
        <taxon>Pseudomonadota</taxon>
        <taxon>Gammaproteobacteria</taxon>
        <taxon>Pseudomonadales</taxon>
        <taxon>Pseudomonadaceae</taxon>
        <taxon>Pseudomonas</taxon>
    </lineage>
</organism>
<accession>A0ABY7Z312</accession>
<dbReference type="RefSeq" id="WP_215502303.1">
    <property type="nucleotide sequence ID" value="NZ_CP101655.1"/>
</dbReference>
<proteinExistence type="predicted"/>
<name>A0ABY7Z312_9PSED</name>
<reference evidence="1 2" key="1">
    <citation type="submission" date="2022-07" db="EMBL/GenBank/DDBJ databases">
        <authorList>
            <person name="Abrouk D."/>
            <person name="Moenne-Loccoz Y."/>
            <person name="Todorovic I."/>
            <person name="Raicevic V."/>
            <person name="Jovicic-Petrovic J."/>
        </authorList>
    </citation>
    <scope>NUCLEOTIDE SEQUENCE [LARGE SCALE GENOMIC DNA]</scope>
    <source>
        <strain evidence="2">IT-P374</strain>
    </source>
</reference>
<dbReference type="EMBL" id="CP101655">
    <property type="protein sequence ID" value="WDR33994.1"/>
    <property type="molecule type" value="Genomic_DNA"/>
</dbReference>
<keyword evidence="2" id="KW-1185">Reference proteome</keyword>
<evidence type="ECO:0000313" key="2">
    <source>
        <dbReference type="Proteomes" id="UP001222282"/>
    </source>
</evidence>
<evidence type="ECO:0000313" key="1">
    <source>
        <dbReference type="EMBL" id="WDR33994.1"/>
    </source>
</evidence>
<sequence length="88" mass="9432">MEVVPSNVGQEQKIAALRSACIGARSPAGAAAGCDLLALLQIAKSCMSTKPLCLFVTDHYPAALRLNRFTACVKLKRSVYPQKTPKKD</sequence>
<gene>
    <name evidence="1" type="ORF">NN484_15875</name>
</gene>
<protein>
    <submittedName>
        <fullName evidence="1">Uncharacterized protein</fullName>
    </submittedName>
</protein>